<dbReference type="SUPFAM" id="SSF81606">
    <property type="entry name" value="PP2C-like"/>
    <property type="match status" value="1"/>
</dbReference>
<keyword evidence="3" id="KW-1185">Reference proteome</keyword>
<dbReference type="Proteomes" id="UP000282454">
    <property type="component" value="Unassembled WGS sequence"/>
</dbReference>
<accession>A0A421AXX6</accession>
<dbReference type="InterPro" id="IPR001932">
    <property type="entry name" value="PPM-type_phosphatase-like_dom"/>
</dbReference>
<dbReference type="InterPro" id="IPR036457">
    <property type="entry name" value="PPM-type-like_dom_sf"/>
</dbReference>
<evidence type="ECO:0000313" key="3">
    <source>
        <dbReference type="Proteomes" id="UP000282454"/>
    </source>
</evidence>
<dbReference type="SMART" id="SM00332">
    <property type="entry name" value="PP2Cc"/>
    <property type="match status" value="1"/>
</dbReference>
<protein>
    <submittedName>
        <fullName evidence="2">Protein phosphatase</fullName>
    </submittedName>
</protein>
<dbReference type="Gene3D" id="3.60.40.10">
    <property type="entry name" value="PPM-type phosphatase domain"/>
    <property type="match status" value="1"/>
</dbReference>
<proteinExistence type="predicted"/>
<gene>
    <name evidence="2" type="ORF">CLV68_5720</name>
</gene>
<feature type="domain" description="PPM-type phosphatase" evidence="1">
    <location>
        <begin position="29"/>
        <end position="256"/>
    </location>
</feature>
<dbReference type="OrthoDB" id="9801841at2"/>
<dbReference type="Pfam" id="PF13672">
    <property type="entry name" value="PP2C_2"/>
    <property type="match status" value="1"/>
</dbReference>
<dbReference type="AlphaFoldDB" id="A0A421AXX6"/>
<sequence length="261" mass="27409">MPDLPDIAYMSQKWPRCLVSGHRGDMIFSAASTTALGGRPTNQDAAHAAQRLLAVADGVGGAPAGEVASALTIRTLVERHGDSPEGMVEVANAAVLAHGEVDPATTGMGTTLDLAVLVRASGRWVVRGAHVGDSVTVVQGGAGVRVLTRSHTLANDLVDGGHLSEEEAARHPQRSALVRAVGLEQDIRPDLWELPATRGDRYLLCTDGLTNTLGDNLWPLLQSLRGESAEVCVNELVRAACQVGPRDNVTAVVGDVRGWLN</sequence>
<reference evidence="2 3" key="1">
    <citation type="submission" date="2018-10" db="EMBL/GenBank/DDBJ databases">
        <title>Genomic Encyclopedia of Archaeal and Bacterial Type Strains, Phase II (KMG-II): from individual species to whole genera.</title>
        <authorList>
            <person name="Goeker M."/>
        </authorList>
    </citation>
    <scope>NUCLEOTIDE SEQUENCE [LARGE SCALE GENOMIC DNA]</scope>
    <source>
        <strain evidence="2 3">DSM 45657</strain>
    </source>
</reference>
<comment type="caution">
    <text evidence="2">The sequence shown here is derived from an EMBL/GenBank/DDBJ whole genome shotgun (WGS) entry which is preliminary data.</text>
</comment>
<dbReference type="RefSeq" id="WP_121393938.1">
    <property type="nucleotide sequence ID" value="NZ_RCDD01000006.1"/>
</dbReference>
<organism evidence="2 3">
    <name type="scientific">Actinokineospora cianjurensis</name>
    <dbReference type="NCBI Taxonomy" id="585224"/>
    <lineage>
        <taxon>Bacteria</taxon>
        <taxon>Bacillati</taxon>
        <taxon>Actinomycetota</taxon>
        <taxon>Actinomycetes</taxon>
        <taxon>Pseudonocardiales</taxon>
        <taxon>Pseudonocardiaceae</taxon>
        <taxon>Actinokineospora</taxon>
    </lineage>
</organism>
<dbReference type="SMART" id="SM00331">
    <property type="entry name" value="PP2C_SIG"/>
    <property type="match status" value="1"/>
</dbReference>
<evidence type="ECO:0000259" key="1">
    <source>
        <dbReference type="PROSITE" id="PS51746"/>
    </source>
</evidence>
<dbReference type="CDD" id="cd00143">
    <property type="entry name" value="PP2Cc"/>
    <property type="match status" value="1"/>
</dbReference>
<name>A0A421AXX6_9PSEU</name>
<dbReference type="PROSITE" id="PS51746">
    <property type="entry name" value="PPM_2"/>
    <property type="match status" value="1"/>
</dbReference>
<dbReference type="EMBL" id="RCDD01000006">
    <property type="protein sequence ID" value="RLK54686.1"/>
    <property type="molecule type" value="Genomic_DNA"/>
</dbReference>
<evidence type="ECO:0000313" key="2">
    <source>
        <dbReference type="EMBL" id="RLK54686.1"/>
    </source>
</evidence>